<protein>
    <submittedName>
        <fullName evidence="2">Uncharacterized protein</fullName>
    </submittedName>
</protein>
<keyword evidence="1" id="KW-0812">Transmembrane</keyword>
<proteinExistence type="predicted"/>
<organism evidence="2 3">
    <name type="scientific">Salsuginibacillus halophilus</name>
    <dbReference type="NCBI Taxonomy" id="517424"/>
    <lineage>
        <taxon>Bacteria</taxon>
        <taxon>Bacillati</taxon>
        <taxon>Bacillota</taxon>
        <taxon>Bacilli</taxon>
        <taxon>Bacillales</taxon>
        <taxon>Bacillaceae</taxon>
        <taxon>Salsuginibacillus</taxon>
    </lineage>
</organism>
<evidence type="ECO:0000256" key="1">
    <source>
        <dbReference type="SAM" id="Phobius"/>
    </source>
</evidence>
<dbReference type="Proteomes" id="UP000242310">
    <property type="component" value="Unassembled WGS sequence"/>
</dbReference>
<dbReference type="EMBL" id="PYAV01000011">
    <property type="protein sequence ID" value="PSL43249.1"/>
    <property type="molecule type" value="Genomic_DNA"/>
</dbReference>
<accession>A0A2P8HAP7</accession>
<name>A0A2P8HAP7_9BACI</name>
<reference evidence="2 3" key="1">
    <citation type="submission" date="2018-03" db="EMBL/GenBank/DDBJ databases">
        <title>Genomic Encyclopedia of Type Strains, Phase III (KMG-III): the genomes of soil and plant-associated and newly described type strains.</title>
        <authorList>
            <person name="Whitman W."/>
        </authorList>
    </citation>
    <scope>NUCLEOTIDE SEQUENCE [LARGE SCALE GENOMIC DNA]</scope>
    <source>
        <strain evidence="2 3">CGMCC 1.07653</strain>
    </source>
</reference>
<feature type="transmembrane region" description="Helical" evidence="1">
    <location>
        <begin position="6"/>
        <end position="24"/>
    </location>
</feature>
<evidence type="ECO:0000313" key="2">
    <source>
        <dbReference type="EMBL" id="PSL43249.1"/>
    </source>
</evidence>
<comment type="caution">
    <text evidence="2">The sequence shown here is derived from an EMBL/GenBank/DDBJ whole genome shotgun (WGS) entry which is preliminary data.</text>
</comment>
<keyword evidence="3" id="KW-1185">Reference proteome</keyword>
<keyword evidence="1" id="KW-1133">Transmembrane helix</keyword>
<evidence type="ECO:0000313" key="3">
    <source>
        <dbReference type="Proteomes" id="UP000242310"/>
    </source>
</evidence>
<gene>
    <name evidence="2" type="ORF">B0H94_11173</name>
</gene>
<dbReference type="AlphaFoldDB" id="A0A2P8HAP7"/>
<keyword evidence="1" id="KW-0472">Membrane</keyword>
<sequence>MDLFMVLLLILGLALAGLGFYIIYKFYQKL</sequence>